<dbReference type="InterPro" id="IPR014942">
    <property type="entry name" value="AbiEii"/>
</dbReference>
<reference evidence="1 2" key="1">
    <citation type="submission" date="2017-10" db="EMBL/GenBank/DDBJ databases">
        <title>Bifidobacterium genomics.</title>
        <authorList>
            <person name="Lugli G.A."/>
            <person name="Milani C."/>
            <person name="Mancabelli L."/>
        </authorList>
    </citation>
    <scope>NUCLEOTIDE SEQUENCE [LARGE SCALE GENOMIC DNA]</scope>
    <source>
        <strain evidence="1 2">1520B</strain>
    </source>
</reference>
<keyword evidence="1" id="KW-0808">Transferase</keyword>
<gene>
    <name evidence="1" type="ORF">CQR50_1010</name>
</gene>
<comment type="caution">
    <text evidence="1">The sequence shown here is derived from an EMBL/GenBank/DDBJ whole genome shotgun (WGS) entry which is preliminary data.</text>
</comment>
<evidence type="ECO:0000313" key="1">
    <source>
        <dbReference type="EMBL" id="PKV04098.1"/>
    </source>
</evidence>
<name>A0A2N3R5P0_9BIFI</name>
<proteinExistence type="predicted"/>
<dbReference type="EMBL" id="PCHH01000002">
    <property type="protein sequence ID" value="PKV04098.1"/>
    <property type="molecule type" value="Genomic_DNA"/>
</dbReference>
<accession>A0A2N3R5P0</accession>
<dbReference type="Pfam" id="PF08843">
    <property type="entry name" value="AbiEii"/>
    <property type="match status" value="1"/>
</dbReference>
<protein>
    <submittedName>
        <fullName evidence="1">Nucleotidyl transferase, PF08843 family</fullName>
    </submittedName>
</protein>
<sequence length="349" mass="39781">MPSDHRVPPRSVAELNQWITDLANESSHPTQAKALRKNFTTAILAQMLPGNAYLKGGAALGLRYSLSESRTSRDVDSVYAGSKERFFADLKKRLAEGWEGFTGEVSHEERRTVPKGIDLEPSFITIYYRKGRFAKISFEATPDVDGHGDATEHVMDDGMRSMFERMGFGMRPPRMLDIDAQLAEKLNGVTNPDYVRGRDLRDIELIMSHHTPDLEKLRIHVRASERRTNGHEVHVITERGMSEYENAYRRATGENLEAAWRITEALLEQVDCNHAERWLDQWGDAYPKRHKDWTRIAEREAAITRTFLDDHDSAPSEHGQSATAQGGVVYVPSYRRKDGTMVRGHMRRC</sequence>
<organism evidence="1 2">
    <name type="scientific">Bifidobacterium pseudolongum subsp. globosum</name>
    <dbReference type="NCBI Taxonomy" id="1690"/>
    <lineage>
        <taxon>Bacteria</taxon>
        <taxon>Bacillati</taxon>
        <taxon>Actinomycetota</taxon>
        <taxon>Actinomycetes</taxon>
        <taxon>Bifidobacteriales</taxon>
        <taxon>Bifidobacteriaceae</taxon>
        <taxon>Bifidobacterium</taxon>
    </lineage>
</organism>
<dbReference type="Proteomes" id="UP000233762">
    <property type="component" value="Unassembled WGS sequence"/>
</dbReference>
<dbReference type="AlphaFoldDB" id="A0A2N3R5P0"/>
<evidence type="ECO:0000313" key="2">
    <source>
        <dbReference type="Proteomes" id="UP000233762"/>
    </source>
</evidence>
<dbReference type="GO" id="GO:0016740">
    <property type="term" value="F:transferase activity"/>
    <property type="evidence" value="ECO:0007669"/>
    <property type="project" value="UniProtKB-KW"/>
</dbReference>